<dbReference type="InterPro" id="IPR000109">
    <property type="entry name" value="POT_fam"/>
</dbReference>
<dbReference type="GO" id="GO:0022857">
    <property type="term" value="F:transmembrane transporter activity"/>
    <property type="evidence" value="ECO:0007669"/>
    <property type="project" value="InterPro"/>
</dbReference>
<protein>
    <submittedName>
        <fullName evidence="7">Uncharacterized protein</fullName>
    </submittedName>
</protein>
<evidence type="ECO:0000256" key="3">
    <source>
        <dbReference type="ARBA" id="ARBA00022692"/>
    </source>
</evidence>
<sequence length="119" mass="13486">MTILLFTTLNEKAFVPLAQKLTNNVQGITSLQRIGIGLVFSIAAIVGAAVVKKQRREIDLEFFIKEAPDRMKSMNTWLFLSTVSMGFFMSSLLVSIIDHVMKKSWLRSNLNKGKLNNFY</sequence>
<dbReference type="PANTHER" id="PTHR11654">
    <property type="entry name" value="OLIGOPEPTIDE TRANSPORTER-RELATED"/>
    <property type="match status" value="1"/>
</dbReference>
<evidence type="ECO:0000256" key="1">
    <source>
        <dbReference type="ARBA" id="ARBA00004141"/>
    </source>
</evidence>
<dbReference type="AlphaFoldDB" id="A0A6A3CWH3"/>
<evidence type="ECO:0000313" key="7">
    <source>
        <dbReference type="EMBL" id="KAE8732754.1"/>
    </source>
</evidence>
<evidence type="ECO:0000256" key="5">
    <source>
        <dbReference type="ARBA" id="ARBA00023136"/>
    </source>
</evidence>
<comment type="caution">
    <text evidence="7">The sequence shown here is derived from an EMBL/GenBank/DDBJ whole genome shotgun (WGS) entry which is preliminary data.</text>
</comment>
<evidence type="ECO:0000256" key="2">
    <source>
        <dbReference type="ARBA" id="ARBA00005982"/>
    </source>
</evidence>
<organism evidence="7 8">
    <name type="scientific">Hibiscus syriacus</name>
    <name type="common">Rose of Sharon</name>
    <dbReference type="NCBI Taxonomy" id="106335"/>
    <lineage>
        <taxon>Eukaryota</taxon>
        <taxon>Viridiplantae</taxon>
        <taxon>Streptophyta</taxon>
        <taxon>Embryophyta</taxon>
        <taxon>Tracheophyta</taxon>
        <taxon>Spermatophyta</taxon>
        <taxon>Magnoliopsida</taxon>
        <taxon>eudicotyledons</taxon>
        <taxon>Gunneridae</taxon>
        <taxon>Pentapetalae</taxon>
        <taxon>rosids</taxon>
        <taxon>malvids</taxon>
        <taxon>Malvales</taxon>
        <taxon>Malvaceae</taxon>
        <taxon>Malvoideae</taxon>
        <taxon>Hibiscus</taxon>
    </lineage>
</organism>
<keyword evidence="5 6" id="KW-0472">Membrane</keyword>
<reference evidence="7" key="1">
    <citation type="submission" date="2019-09" db="EMBL/GenBank/DDBJ databases">
        <title>Draft genome information of white flower Hibiscus syriacus.</title>
        <authorList>
            <person name="Kim Y.-M."/>
        </authorList>
    </citation>
    <scope>NUCLEOTIDE SEQUENCE [LARGE SCALE GENOMIC DNA]</scope>
    <source>
        <strain evidence="7">YM2019G1</strain>
    </source>
</reference>
<dbReference type="EMBL" id="VEPZ02000135">
    <property type="protein sequence ID" value="KAE8732754.1"/>
    <property type="molecule type" value="Genomic_DNA"/>
</dbReference>
<keyword evidence="3 6" id="KW-0812">Transmembrane</keyword>
<feature type="transmembrane region" description="Helical" evidence="6">
    <location>
        <begin position="77"/>
        <end position="97"/>
    </location>
</feature>
<keyword evidence="8" id="KW-1185">Reference proteome</keyword>
<proteinExistence type="inferred from homology"/>
<evidence type="ECO:0000313" key="8">
    <source>
        <dbReference type="Proteomes" id="UP000436088"/>
    </source>
</evidence>
<dbReference type="InterPro" id="IPR036259">
    <property type="entry name" value="MFS_trans_sf"/>
</dbReference>
<gene>
    <name evidence="7" type="ORF">F3Y22_tig00001732pilonHSYRG00022</name>
</gene>
<dbReference type="Proteomes" id="UP000436088">
    <property type="component" value="Unassembled WGS sequence"/>
</dbReference>
<dbReference type="Gene3D" id="1.20.1250.20">
    <property type="entry name" value="MFS general substrate transporter like domains"/>
    <property type="match status" value="1"/>
</dbReference>
<comment type="subcellular location">
    <subcellularLocation>
        <location evidence="1">Membrane</location>
        <topology evidence="1">Multi-pass membrane protein</topology>
    </subcellularLocation>
</comment>
<accession>A0A6A3CWH3</accession>
<name>A0A6A3CWH3_HIBSY</name>
<comment type="similarity">
    <text evidence="2">Belongs to the major facilitator superfamily. Proton-dependent oligopeptide transporter (POT/PTR) (TC 2.A.17) family.</text>
</comment>
<keyword evidence="4 6" id="KW-1133">Transmembrane helix</keyword>
<dbReference type="Pfam" id="PF00854">
    <property type="entry name" value="PTR2"/>
    <property type="match status" value="1"/>
</dbReference>
<evidence type="ECO:0000256" key="6">
    <source>
        <dbReference type="SAM" id="Phobius"/>
    </source>
</evidence>
<dbReference type="GO" id="GO:0016020">
    <property type="term" value="C:membrane"/>
    <property type="evidence" value="ECO:0007669"/>
    <property type="project" value="UniProtKB-SubCell"/>
</dbReference>
<feature type="transmembrane region" description="Helical" evidence="6">
    <location>
        <begin position="31"/>
        <end position="51"/>
    </location>
</feature>
<evidence type="ECO:0000256" key="4">
    <source>
        <dbReference type="ARBA" id="ARBA00022989"/>
    </source>
</evidence>